<accession>A0A2N9FB01</accession>
<gene>
    <name evidence="3" type="ORF">FSB_LOCUS11963</name>
</gene>
<feature type="region of interest" description="Disordered" evidence="1">
    <location>
        <begin position="1"/>
        <end position="24"/>
    </location>
</feature>
<evidence type="ECO:0000256" key="1">
    <source>
        <dbReference type="SAM" id="MobiDB-lite"/>
    </source>
</evidence>
<dbReference type="InterPro" id="IPR029472">
    <property type="entry name" value="Copia-like_N"/>
</dbReference>
<feature type="region of interest" description="Disordered" evidence="1">
    <location>
        <begin position="191"/>
        <end position="243"/>
    </location>
</feature>
<organism evidence="3">
    <name type="scientific">Fagus sylvatica</name>
    <name type="common">Beechnut</name>
    <dbReference type="NCBI Taxonomy" id="28930"/>
    <lineage>
        <taxon>Eukaryota</taxon>
        <taxon>Viridiplantae</taxon>
        <taxon>Streptophyta</taxon>
        <taxon>Embryophyta</taxon>
        <taxon>Tracheophyta</taxon>
        <taxon>Spermatophyta</taxon>
        <taxon>Magnoliopsida</taxon>
        <taxon>eudicotyledons</taxon>
        <taxon>Gunneridae</taxon>
        <taxon>Pentapetalae</taxon>
        <taxon>rosids</taxon>
        <taxon>fabids</taxon>
        <taxon>Fagales</taxon>
        <taxon>Fagaceae</taxon>
        <taxon>Fagus</taxon>
    </lineage>
</organism>
<dbReference type="PANTHER" id="PTHR47481">
    <property type="match status" value="1"/>
</dbReference>
<proteinExistence type="predicted"/>
<name>A0A2N9FB01_FAGSY</name>
<dbReference type="Pfam" id="PF14244">
    <property type="entry name" value="Retrotran_gag_3"/>
    <property type="match status" value="1"/>
</dbReference>
<sequence length="304" mass="33015">MSSTTSSSQTKSSPTKSSTSTAPTSLPHIQHLITIKLNRDNYLLWKAQIVPYLRGQHLYGFIDGTNPAPPSSVTASTSDTTAVLPNPEFSNWHTQDQMILSALISSLSETVLAHVIKSDTLVAVDQSLKDFDLVSFFLAGLGSDYDALVTAIQQRRGDVTLDELYGDFLSHELRLAQHQPSVDLSLASANFTNRSSSNRGGRGGRSPHPPTSSNSGRSFNSNQHRQYRGRGRGRGPSNNTSRPTCQVCHKLGHTALTCYHSDSGATHHLTSDLANLNVRADEYHGPDQIRVGSGFGENTVMRAE</sequence>
<feature type="domain" description="Retrotransposon Copia-like N-terminal" evidence="2">
    <location>
        <begin position="32"/>
        <end position="70"/>
    </location>
</feature>
<protein>
    <recommendedName>
        <fullName evidence="2">Retrotransposon Copia-like N-terminal domain-containing protein</fullName>
    </recommendedName>
</protein>
<dbReference type="AlphaFoldDB" id="A0A2N9FB01"/>
<evidence type="ECO:0000259" key="2">
    <source>
        <dbReference type="Pfam" id="PF14244"/>
    </source>
</evidence>
<reference evidence="3" key="1">
    <citation type="submission" date="2018-02" db="EMBL/GenBank/DDBJ databases">
        <authorList>
            <person name="Cohen D.B."/>
            <person name="Kent A.D."/>
        </authorList>
    </citation>
    <scope>NUCLEOTIDE SEQUENCE</scope>
</reference>
<dbReference type="PANTHER" id="PTHR47481:SF31">
    <property type="entry name" value="OS01G0873500 PROTEIN"/>
    <property type="match status" value="1"/>
</dbReference>
<feature type="compositionally biased region" description="Polar residues" evidence="1">
    <location>
        <begin position="211"/>
        <end position="224"/>
    </location>
</feature>
<dbReference type="EMBL" id="OIVN01000687">
    <property type="protein sequence ID" value="SPC84081.1"/>
    <property type="molecule type" value="Genomic_DNA"/>
</dbReference>
<evidence type="ECO:0000313" key="3">
    <source>
        <dbReference type="EMBL" id="SPC84081.1"/>
    </source>
</evidence>